<dbReference type="Proteomes" id="UP000291144">
    <property type="component" value="Unassembled WGS sequence"/>
</dbReference>
<dbReference type="RefSeq" id="WP_131365539.1">
    <property type="nucleotide sequence ID" value="NZ_SJKB01000021.1"/>
</dbReference>
<dbReference type="EMBL" id="SJKB01000021">
    <property type="protein sequence ID" value="TCC52112.1"/>
    <property type="molecule type" value="Genomic_DNA"/>
</dbReference>
<proteinExistence type="predicted"/>
<sequence>MIYLTSCAVGEREPMGGASVAFDSKRLYVQVPCRGETSEIEETVQVVPPTFCRYPSETRFVQVPIAQCPLVSVLPTRCAALSEDRGVDPDTVLVTPESLITLRRTLELRLAMVKEAEVAVARRHALDGDGA</sequence>
<comment type="caution">
    <text evidence="1">The sequence shown here is derived from an EMBL/GenBank/DDBJ whole genome shotgun (WGS) entry which is preliminary data.</text>
</comment>
<evidence type="ECO:0000313" key="1">
    <source>
        <dbReference type="EMBL" id="TCC52112.1"/>
    </source>
</evidence>
<gene>
    <name evidence="1" type="ORF">E0H73_39930</name>
</gene>
<organism evidence="1 2">
    <name type="scientific">Kribbella pittospori</name>
    <dbReference type="NCBI Taxonomy" id="722689"/>
    <lineage>
        <taxon>Bacteria</taxon>
        <taxon>Bacillati</taxon>
        <taxon>Actinomycetota</taxon>
        <taxon>Actinomycetes</taxon>
        <taxon>Propionibacteriales</taxon>
        <taxon>Kribbellaceae</taxon>
        <taxon>Kribbella</taxon>
    </lineage>
</organism>
<dbReference type="AlphaFoldDB" id="A0A4V2M8N0"/>
<keyword evidence="2" id="KW-1185">Reference proteome</keyword>
<protein>
    <submittedName>
        <fullName evidence="1">Uncharacterized protein</fullName>
    </submittedName>
</protein>
<reference evidence="1 2" key="1">
    <citation type="submission" date="2019-02" db="EMBL/GenBank/DDBJ databases">
        <title>Kribbella capetownensis sp. nov. and Kribbella speibonae sp. nov., isolated from soil.</title>
        <authorList>
            <person name="Curtis S.M."/>
            <person name="Norton I."/>
            <person name="Everest G.J."/>
            <person name="Meyers P.R."/>
        </authorList>
    </citation>
    <scope>NUCLEOTIDE SEQUENCE [LARGE SCALE GENOMIC DNA]</scope>
    <source>
        <strain evidence="1 2">NRRL B-24813</strain>
    </source>
</reference>
<accession>A0A4V2M8N0</accession>
<evidence type="ECO:0000313" key="2">
    <source>
        <dbReference type="Proteomes" id="UP000291144"/>
    </source>
</evidence>
<name>A0A4V2M8N0_9ACTN</name>